<sequence>MIAVKAKLYSAQAHAMRAKHLETDFNYAEIIPRLELAVADAKEAVTLAKPLVHAVSAATTVTTPDAGTVLLDLAKSLVATCTESLTRATKDNDVIYHAATLAKDALPPLDHVVVPQRLGFDHILPGGAAELQGLVTDLFAALIPLAVHEKASVYSEQKAQVQRRASELVEVLDAEAGSLLGALGLPKALEALMTDIGSAAPVSPVAEVQVREIKNSEIPDLYATVSAMASDALAQIQGVMAKIDQRESEDARARAALPASTEWTLPDLRVQPAVAALVSAQAKLQQAQARDALILADFQALIVPSSPDAAAGTGRDASLLDTGNDLPALVAKARDLVALLSKLKADRTKGLTDLKAALQKDDIADVLVLNAKQNIDEHIFRAELAKFQGMQDRLAENAKVTRATLPALQAAWQAIVSHPDARAAQSRDARAAQWERSVAMAHKQVAQWQSKLQDAAAELADVQDAVARHVRDLERAIAEREREVAELQNRALGDAASRQRDLLRDQLARMSLGGSGSVGSAPSSPYPAASKPAYSTPAPGAYQAPSVATGSAYQPPTPTAPSAPSPGGYYSGSTAGAYAAPGTPTNYAGSYAAASTPPSQQQQQQPSSYAATRSLYQPPAAAPPAHASYSTPPPPTSYATQQQQQPAQAPPSYSSASYARPASYAPPPAQPQQQQQHALYQQPQPTGQYGYPSTVTPSNTNYYGSQPAQQGHYPSATTTPAYGGYPAAAPTQQPPPSQYQHQQQPAAQYQGYGYSTAAYSHQQQQQPASQYSAPAVGYGGYPQAQQQYKKTQHQAPQYQQQPQPQQQQYGGQYPPPSGGRPSLMD</sequence>
<feature type="region of interest" description="Disordered" evidence="7">
    <location>
        <begin position="589"/>
        <end position="825"/>
    </location>
</feature>
<keyword evidence="10" id="KW-1185">Reference proteome</keyword>
<evidence type="ECO:0000256" key="5">
    <source>
        <dbReference type="ARBA" id="ARBA00041284"/>
    </source>
</evidence>
<protein>
    <recommendedName>
        <fullName evidence="5">BRO domain-containing protein 1</fullName>
    </recommendedName>
</protein>
<feature type="compositionally biased region" description="Low complexity" evidence="7">
    <location>
        <begin position="637"/>
        <end position="663"/>
    </location>
</feature>
<dbReference type="Pfam" id="PF03097">
    <property type="entry name" value="BRO1"/>
    <property type="match status" value="1"/>
</dbReference>
<feature type="compositionally biased region" description="Low complexity" evidence="7">
    <location>
        <begin position="738"/>
        <end position="812"/>
    </location>
</feature>
<dbReference type="PANTHER" id="PTHR23030:SF30">
    <property type="entry name" value="TYROSINE-PROTEIN PHOSPHATASE NON-RECEPTOR TYPE 23"/>
    <property type="match status" value="1"/>
</dbReference>
<evidence type="ECO:0000256" key="4">
    <source>
        <dbReference type="ARBA" id="ARBA00022753"/>
    </source>
</evidence>
<feature type="compositionally biased region" description="Low complexity" evidence="7">
    <location>
        <begin position="589"/>
        <end position="630"/>
    </location>
</feature>
<dbReference type="OMA" id="FNQISEY"/>
<accession>A0A0L0SGH0</accession>
<dbReference type="Gene3D" id="1.25.40.280">
    <property type="entry name" value="alix/aip1 like domains"/>
    <property type="match status" value="1"/>
</dbReference>
<dbReference type="Pfam" id="PF13949">
    <property type="entry name" value="ALIX_LYPXL_bnd"/>
    <property type="match status" value="1"/>
</dbReference>
<dbReference type="eggNOG" id="KOG2220">
    <property type="taxonomic scope" value="Eukaryota"/>
</dbReference>
<evidence type="ECO:0000256" key="3">
    <source>
        <dbReference type="ARBA" id="ARBA00022490"/>
    </source>
</evidence>
<feature type="compositionally biased region" description="Low complexity" evidence="7">
    <location>
        <begin position="671"/>
        <end position="692"/>
    </location>
</feature>
<gene>
    <name evidence="9" type="ORF">AMAG_06365</name>
</gene>
<feature type="domain" description="BRO1" evidence="8">
    <location>
        <begin position="1"/>
        <end position="176"/>
    </location>
</feature>
<evidence type="ECO:0000256" key="2">
    <source>
        <dbReference type="ARBA" id="ARBA00004496"/>
    </source>
</evidence>
<dbReference type="InterPro" id="IPR038499">
    <property type="entry name" value="BRO1_sf"/>
</dbReference>
<feature type="region of interest" description="Disordered" evidence="7">
    <location>
        <begin position="513"/>
        <end position="566"/>
    </location>
</feature>
<feature type="compositionally biased region" description="Polar residues" evidence="7">
    <location>
        <begin position="693"/>
        <end position="709"/>
    </location>
</feature>
<dbReference type="AlphaFoldDB" id="A0A0L0SGH0"/>
<keyword evidence="3" id="KW-0963">Cytoplasm</keyword>
<dbReference type="PANTHER" id="PTHR23030">
    <property type="entry name" value="PCD6 INTERACTING PROTEIN-RELATED"/>
    <property type="match status" value="1"/>
</dbReference>
<dbReference type="GO" id="GO:0005768">
    <property type="term" value="C:endosome"/>
    <property type="evidence" value="ECO:0007669"/>
    <property type="project" value="UniProtKB-SubCell"/>
</dbReference>
<keyword evidence="6" id="KW-0175">Coiled coil</keyword>
<evidence type="ECO:0000313" key="10">
    <source>
        <dbReference type="Proteomes" id="UP000054350"/>
    </source>
</evidence>
<dbReference type="InterPro" id="IPR004328">
    <property type="entry name" value="BRO1_dom"/>
</dbReference>
<reference evidence="9 10" key="2">
    <citation type="submission" date="2009-11" db="EMBL/GenBank/DDBJ databases">
        <title>The Genome Sequence of Allomyces macrogynus strain ATCC 38327.</title>
        <authorList>
            <consortium name="The Broad Institute Genome Sequencing Platform"/>
            <person name="Russ C."/>
            <person name="Cuomo C."/>
            <person name="Shea T."/>
            <person name="Young S.K."/>
            <person name="Zeng Q."/>
            <person name="Koehrsen M."/>
            <person name="Haas B."/>
            <person name="Borodovsky M."/>
            <person name="Guigo R."/>
            <person name="Alvarado L."/>
            <person name="Berlin A."/>
            <person name="Borenstein D."/>
            <person name="Chen Z."/>
            <person name="Engels R."/>
            <person name="Freedman E."/>
            <person name="Gellesch M."/>
            <person name="Goldberg J."/>
            <person name="Griggs A."/>
            <person name="Gujja S."/>
            <person name="Heiman D."/>
            <person name="Hepburn T."/>
            <person name="Howarth C."/>
            <person name="Jen D."/>
            <person name="Larson L."/>
            <person name="Lewis B."/>
            <person name="Mehta T."/>
            <person name="Park D."/>
            <person name="Pearson M."/>
            <person name="Roberts A."/>
            <person name="Saif S."/>
            <person name="Shenoy N."/>
            <person name="Sisk P."/>
            <person name="Stolte C."/>
            <person name="Sykes S."/>
            <person name="Walk T."/>
            <person name="White J."/>
            <person name="Yandava C."/>
            <person name="Burger G."/>
            <person name="Gray M.W."/>
            <person name="Holland P.W.H."/>
            <person name="King N."/>
            <person name="Lang F.B.F."/>
            <person name="Roger A.J."/>
            <person name="Ruiz-Trillo I."/>
            <person name="Lander E."/>
            <person name="Nusbaum C."/>
        </authorList>
    </citation>
    <scope>NUCLEOTIDE SEQUENCE [LARGE SCALE GENOMIC DNA]</scope>
    <source>
        <strain evidence="9 10">ATCC 38327</strain>
    </source>
</reference>
<dbReference type="Proteomes" id="UP000054350">
    <property type="component" value="Unassembled WGS sequence"/>
</dbReference>
<keyword evidence="4" id="KW-0967">Endosome</keyword>
<organism evidence="9 10">
    <name type="scientific">Allomyces macrogynus (strain ATCC 38327)</name>
    <name type="common">Allomyces javanicus var. macrogynus</name>
    <dbReference type="NCBI Taxonomy" id="578462"/>
    <lineage>
        <taxon>Eukaryota</taxon>
        <taxon>Fungi</taxon>
        <taxon>Fungi incertae sedis</taxon>
        <taxon>Blastocladiomycota</taxon>
        <taxon>Blastocladiomycetes</taxon>
        <taxon>Blastocladiales</taxon>
        <taxon>Blastocladiaceae</taxon>
        <taxon>Allomyces</taxon>
    </lineage>
</organism>
<dbReference type="GO" id="GO:0043328">
    <property type="term" value="P:protein transport to vacuole involved in ubiquitin-dependent protein catabolic process via the multivesicular body sorting pathway"/>
    <property type="evidence" value="ECO:0007669"/>
    <property type="project" value="TreeGrafter"/>
</dbReference>
<dbReference type="EMBL" id="GG745338">
    <property type="protein sequence ID" value="KNE61547.1"/>
    <property type="molecule type" value="Genomic_DNA"/>
</dbReference>
<feature type="compositionally biased region" description="Low complexity" evidence="7">
    <location>
        <begin position="518"/>
        <end position="539"/>
    </location>
</feature>
<comment type="subcellular location">
    <subcellularLocation>
        <location evidence="2">Cytoplasm</location>
    </subcellularLocation>
    <subcellularLocation>
        <location evidence="1">Endosome</location>
    </subcellularLocation>
</comment>
<dbReference type="STRING" id="578462.A0A0L0SGH0"/>
<dbReference type="VEuPathDB" id="FungiDB:AMAG_06365"/>
<feature type="compositionally biased region" description="Pro residues" evidence="7">
    <location>
        <begin position="555"/>
        <end position="564"/>
    </location>
</feature>
<dbReference type="InterPro" id="IPR025304">
    <property type="entry name" value="ALIX_V_dom"/>
</dbReference>
<feature type="coiled-coil region" evidence="6">
    <location>
        <begin position="445"/>
        <end position="490"/>
    </location>
</feature>
<dbReference type="PROSITE" id="PS51180">
    <property type="entry name" value="BRO1"/>
    <property type="match status" value="1"/>
</dbReference>
<evidence type="ECO:0000256" key="1">
    <source>
        <dbReference type="ARBA" id="ARBA00004177"/>
    </source>
</evidence>
<reference evidence="9 10" key="1">
    <citation type="submission" date="2009-11" db="EMBL/GenBank/DDBJ databases">
        <title>Annotation of Allomyces macrogynus ATCC 38327.</title>
        <authorList>
            <consortium name="The Broad Institute Genome Sequencing Platform"/>
            <person name="Russ C."/>
            <person name="Cuomo C."/>
            <person name="Burger G."/>
            <person name="Gray M.W."/>
            <person name="Holland P.W.H."/>
            <person name="King N."/>
            <person name="Lang F.B.F."/>
            <person name="Roger A.J."/>
            <person name="Ruiz-Trillo I."/>
            <person name="Young S.K."/>
            <person name="Zeng Q."/>
            <person name="Gargeya S."/>
            <person name="Fitzgerald M."/>
            <person name="Haas B."/>
            <person name="Abouelleil A."/>
            <person name="Alvarado L."/>
            <person name="Arachchi H.M."/>
            <person name="Berlin A."/>
            <person name="Chapman S.B."/>
            <person name="Gearin G."/>
            <person name="Goldberg J."/>
            <person name="Griggs A."/>
            <person name="Gujja S."/>
            <person name="Hansen M."/>
            <person name="Heiman D."/>
            <person name="Howarth C."/>
            <person name="Larimer J."/>
            <person name="Lui A."/>
            <person name="MacDonald P.J.P."/>
            <person name="McCowen C."/>
            <person name="Montmayeur A."/>
            <person name="Murphy C."/>
            <person name="Neiman D."/>
            <person name="Pearson M."/>
            <person name="Priest M."/>
            <person name="Roberts A."/>
            <person name="Saif S."/>
            <person name="Shea T."/>
            <person name="Sisk P."/>
            <person name="Stolte C."/>
            <person name="Sykes S."/>
            <person name="Wortman J."/>
            <person name="Nusbaum C."/>
            <person name="Birren B."/>
        </authorList>
    </citation>
    <scope>NUCLEOTIDE SEQUENCE [LARGE SCALE GENOMIC DNA]</scope>
    <source>
        <strain evidence="9 10">ATCC 38327</strain>
    </source>
</reference>
<evidence type="ECO:0000256" key="7">
    <source>
        <dbReference type="SAM" id="MobiDB-lite"/>
    </source>
</evidence>
<feature type="compositionally biased region" description="Low complexity" evidence="7">
    <location>
        <begin position="716"/>
        <end position="731"/>
    </location>
</feature>
<evidence type="ECO:0000256" key="6">
    <source>
        <dbReference type="SAM" id="Coils"/>
    </source>
</evidence>
<evidence type="ECO:0000259" key="8">
    <source>
        <dbReference type="PROSITE" id="PS51180"/>
    </source>
</evidence>
<dbReference type="Gene3D" id="1.20.120.560">
    <property type="entry name" value="alix/aip1 in complex with the ypdl late domain"/>
    <property type="match status" value="1"/>
</dbReference>
<evidence type="ECO:0000313" key="9">
    <source>
        <dbReference type="EMBL" id="KNE61547.1"/>
    </source>
</evidence>
<proteinExistence type="predicted"/>
<name>A0A0L0SGH0_ALLM3</name>
<dbReference type="OrthoDB" id="2141925at2759"/>